<keyword evidence="6 7" id="KW-0687">Ribonucleoprotein</keyword>
<dbReference type="EMBL" id="JAACXV010000041">
    <property type="protein sequence ID" value="KAF7285904.1"/>
    <property type="molecule type" value="Genomic_DNA"/>
</dbReference>
<dbReference type="PANTHER" id="PTHR46909:SF1">
    <property type="entry name" value="LARGE RIBOSOMAL SUBUNIT PROTEIN BL36M"/>
    <property type="match status" value="1"/>
</dbReference>
<protein>
    <recommendedName>
        <fullName evidence="7">Ribosomal protein</fullName>
    </recommendedName>
</protein>
<reference evidence="8" key="1">
    <citation type="submission" date="2020-08" db="EMBL/GenBank/DDBJ databases">
        <title>Genome sequencing and assembly of the red palm weevil Rhynchophorus ferrugineus.</title>
        <authorList>
            <person name="Dias G.B."/>
            <person name="Bergman C.M."/>
            <person name="Manee M."/>
        </authorList>
    </citation>
    <scope>NUCLEOTIDE SEQUENCE</scope>
    <source>
        <strain evidence="8">AA-2017</strain>
        <tissue evidence="8">Whole larva</tissue>
    </source>
</reference>
<dbReference type="Proteomes" id="UP000625711">
    <property type="component" value="Unassembled WGS sequence"/>
</dbReference>
<dbReference type="SUPFAM" id="SSF57840">
    <property type="entry name" value="Ribosomal protein L36"/>
    <property type="match status" value="1"/>
</dbReference>
<dbReference type="Pfam" id="PF00444">
    <property type="entry name" value="Ribosomal_L36"/>
    <property type="match status" value="1"/>
</dbReference>
<evidence type="ECO:0000256" key="3">
    <source>
        <dbReference type="ARBA" id="ARBA00022946"/>
    </source>
</evidence>
<dbReference type="InterPro" id="IPR052143">
    <property type="entry name" value="Mitoribosomal_bL36m"/>
</dbReference>
<dbReference type="GO" id="GO:0003735">
    <property type="term" value="F:structural constituent of ribosome"/>
    <property type="evidence" value="ECO:0007669"/>
    <property type="project" value="InterPro"/>
</dbReference>
<dbReference type="PANTHER" id="PTHR46909">
    <property type="entry name" value="39S RIBOSOMAL PROTEIN L36, MITOCHONDRIAL"/>
    <property type="match status" value="1"/>
</dbReference>
<evidence type="ECO:0000256" key="1">
    <source>
        <dbReference type="ARBA" id="ARBA00004173"/>
    </source>
</evidence>
<evidence type="ECO:0000256" key="5">
    <source>
        <dbReference type="ARBA" id="ARBA00023128"/>
    </source>
</evidence>
<keyword evidence="5" id="KW-0496">Mitochondrion</keyword>
<keyword evidence="4 7" id="KW-0689">Ribosomal protein</keyword>
<proteinExistence type="inferred from homology"/>
<evidence type="ECO:0000256" key="2">
    <source>
        <dbReference type="ARBA" id="ARBA00007645"/>
    </source>
</evidence>
<comment type="similarity">
    <text evidence="2 7">Belongs to the bacterial ribosomal protein bL36 family.</text>
</comment>
<comment type="caution">
    <text evidence="8">The sequence shown here is derived from an EMBL/GenBank/DDBJ whole genome shotgun (WGS) entry which is preliminary data.</text>
</comment>
<gene>
    <name evidence="8" type="ORF">GWI33_009377</name>
</gene>
<evidence type="ECO:0000313" key="8">
    <source>
        <dbReference type="EMBL" id="KAF7285904.1"/>
    </source>
</evidence>
<dbReference type="GO" id="GO:0006412">
    <property type="term" value="P:translation"/>
    <property type="evidence" value="ECO:0007669"/>
    <property type="project" value="InterPro"/>
</dbReference>
<organism evidence="8 9">
    <name type="scientific">Rhynchophorus ferrugineus</name>
    <name type="common">Red palm weevil</name>
    <name type="synonym">Curculio ferrugineus</name>
    <dbReference type="NCBI Taxonomy" id="354439"/>
    <lineage>
        <taxon>Eukaryota</taxon>
        <taxon>Metazoa</taxon>
        <taxon>Ecdysozoa</taxon>
        <taxon>Arthropoda</taxon>
        <taxon>Hexapoda</taxon>
        <taxon>Insecta</taxon>
        <taxon>Pterygota</taxon>
        <taxon>Neoptera</taxon>
        <taxon>Endopterygota</taxon>
        <taxon>Coleoptera</taxon>
        <taxon>Polyphaga</taxon>
        <taxon>Cucujiformia</taxon>
        <taxon>Curculionidae</taxon>
        <taxon>Dryophthorinae</taxon>
        <taxon>Rhynchophorus</taxon>
    </lineage>
</organism>
<dbReference type="AlphaFoldDB" id="A0A834ISV2"/>
<evidence type="ECO:0000256" key="6">
    <source>
        <dbReference type="ARBA" id="ARBA00023274"/>
    </source>
</evidence>
<comment type="subcellular location">
    <subcellularLocation>
        <location evidence="1">Mitochondrion</location>
    </subcellularLocation>
</comment>
<evidence type="ECO:0000256" key="7">
    <source>
        <dbReference type="RuleBase" id="RU000570"/>
    </source>
</evidence>
<evidence type="ECO:0000313" key="9">
    <source>
        <dbReference type="Proteomes" id="UP000625711"/>
    </source>
</evidence>
<dbReference type="InterPro" id="IPR000473">
    <property type="entry name" value="Ribosomal_bL36"/>
</dbReference>
<keyword evidence="3" id="KW-0809">Transit peptide</keyword>
<dbReference type="OrthoDB" id="10265903at2759"/>
<keyword evidence="9" id="KW-1185">Reference proteome</keyword>
<dbReference type="GO" id="GO:0005762">
    <property type="term" value="C:mitochondrial large ribosomal subunit"/>
    <property type="evidence" value="ECO:0007669"/>
    <property type="project" value="TreeGrafter"/>
</dbReference>
<dbReference type="NCBIfam" id="TIGR01022">
    <property type="entry name" value="rpmJ_bact"/>
    <property type="match status" value="1"/>
</dbReference>
<accession>A0A834ISV2</accession>
<name>A0A834ISV2_RHYFE</name>
<dbReference type="InterPro" id="IPR035977">
    <property type="entry name" value="Ribosomal_bL36_sp"/>
</dbReference>
<sequence>MSYIAEFRMFALARSLLTGSRNIYPKIINSIAGFHAITSPTISQICKNTFLKPITPAIIPNCGFKVVGKVRRRCKDCYFVRRQERMYVICRTHRRHKQMSMVKREKNTWILTHATQSKIRPW</sequence>
<evidence type="ECO:0000256" key="4">
    <source>
        <dbReference type="ARBA" id="ARBA00022980"/>
    </source>
</evidence>